<dbReference type="HAMAP" id="MF_01212">
    <property type="entry name" value="dGTPase_type2"/>
    <property type="match status" value="1"/>
</dbReference>
<dbReference type="Proteomes" id="UP000641741">
    <property type="component" value="Unassembled WGS sequence"/>
</dbReference>
<accession>A0ABR7GJZ5</accession>
<evidence type="ECO:0000313" key="6">
    <source>
        <dbReference type="Proteomes" id="UP000641741"/>
    </source>
</evidence>
<dbReference type="InterPro" id="IPR006674">
    <property type="entry name" value="HD_domain"/>
</dbReference>
<dbReference type="InterPro" id="IPR023023">
    <property type="entry name" value="dNTPase_2"/>
</dbReference>
<organism evidence="5 6">
    <name type="scientific">Agathobaculum hominis</name>
    <dbReference type="NCBI Taxonomy" id="2763014"/>
    <lineage>
        <taxon>Bacteria</taxon>
        <taxon>Bacillati</taxon>
        <taxon>Bacillota</taxon>
        <taxon>Clostridia</taxon>
        <taxon>Eubacteriales</taxon>
        <taxon>Butyricicoccaceae</taxon>
        <taxon>Agathobaculum</taxon>
    </lineage>
</organism>
<feature type="domain" description="HD" evidence="4">
    <location>
        <begin position="64"/>
        <end position="209"/>
    </location>
</feature>
<feature type="region of interest" description="Disordered" evidence="3">
    <location>
        <begin position="1"/>
        <end position="23"/>
    </location>
</feature>
<reference evidence="5 6" key="1">
    <citation type="submission" date="2020-08" db="EMBL/GenBank/DDBJ databases">
        <title>Genome public.</title>
        <authorList>
            <person name="Liu C."/>
            <person name="Sun Q."/>
        </authorList>
    </citation>
    <scope>NUCLEOTIDE SEQUENCE [LARGE SCALE GENOMIC DNA]</scope>
    <source>
        <strain evidence="5 6">M2</strain>
    </source>
</reference>
<dbReference type="InterPro" id="IPR051094">
    <property type="entry name" value="Diverse_Catalytic_Enzymes"/>
</dbReference>
<dbReference type="PANTHER" id="PTHR35795">
    <property type="entry name" value="SLR1885 PROTEIN"/>
    <property type="match status" value="1"/>
</dbReference>
<dbReference type="InterPro" id="IPR026875">
    <property type="entry name" value="PHydrolase_assoc_dom"/>
</dbReference>
<dbReference type="SMART" id="SM00471">
    <property type="entry name" value="HDc"/>
    <property type="match status" value="1"/>
</dbReference>
<sequence>MKGAPNNSSFLNQRRHQEAPEDSICKRDAFQRDRDRIMHSRAFRRMMHKTQIFNANMGDHFRNRLTHTLEVSQIARSIGKVLELNDELIEAIALGHDLGHTPFGHVGEKTLHKILMYGAGLEEVKIEEGFKHNFQSLRVVDDLESRCDDYLGINLTLAVREGILKHTSLKTEGALVEFPKGHFENMNLEKESFTFEGQVVALADEIAQCTHDIEDGVRSKLISFDMIRQDPFIEKITEENGIYLKEQTETPAYDTRAFVIKSMVGYFIKDACKTAIPKIEEYIDSYSPDYSSLYNCINKKCIMLSQEVEYNRKRIYKELITNRVICSEQISISDAKSEYLIKQLFRAFYTHPKQLPDYVLEKYCKRNDMEMNRANLKEDMLRKDPNFIRTICDHIAGMTDQFAAREYNHLYVPEYK</sequence>
<dbReference type="RefSeq" id="WP_186968907.1">
    <property type="nucleotide sequence ID" value="NZ_JACOPK010000001.1"/>
</dbReference>
<name>A0ABR7GJZ5_9FIRM</name>
<dbReference type="SUPFAM" id="SSF109604">
    <property type="entry name" value="HD-domain/PDEase-like"/>
    <property type="match status" value="1"/>
</dbReference>
<dbReference type="CDD" id="cd00077">
    <property type="entry name" value="HDc"/>
    <property type="match status" value="1"/>
</dbReference>
<protein>
    <recommendedName>
        <fullName evidence="2">Deoxyguanosinetriphosphate triphosphohydrolase-like protein</fullName>
    </recommendedName>
</protein>
<dbReference type="Gene3D" id="1.10.3210.10">
    <property type="entry name" value="Hypothetical protein af1432"/>
    <property type="match status" value="1"/>
</dbReference>
<feature type="compositionally biased region" description="Polar residues" evidence="3">
    <location>
        <begin position="1"/>
        <end position="12"/>
    </location>
</feature>
<dbReference type="EMBL" id="JACOPK010000001">
    <property type="protein sequence ID" value="MBC5694620.1"/>
    <property type="molecule type" value="Genomic_DNA"/>
</dbReference>
<dbReference type="PANTHER" id="PTHR35795:SF1">
    <property type="entry name" value="BIS(5'-NUCLEOSYL)-TETRAPHOSPHATASE, SYMMETRICAL"/>
    <property type="match status" value="1"/>
</dbReference>
<dbReference type="NCBIfam" id="TIGR01353">
    <property type="entry name" value="dGTP_triPase"/>
    <property type="match status" value="1"/>
</dbReference>
<evidence type="ECO:0000259" key="4">
    <source>
        <dbReference type="PROSITE" id="PS51831"/>
    </source>
</evidence>
<proteinExistence type="inferred from homology"/>
<evidence type="ECO:0000256" key="2">
    <source>
        <dbReference type="HAMAP-Rule" id="MF_01212"/>
    </source>
</evidence>
<gene>
    <name evidence="5" type="primary">dgt</name>
    <name evidence="5" type="ORF">H8S02_01450</name>
</gene>
<keyword evidence="1 2" id="KW-0378">Hydrolase</keyword>
<dbReference type="PROSITE" id="PS51831">
    <property type="entry name" value="HD"/>
    <property type="match status" value="1"/>
</dbReference>
<evidence type="ECO:0000256" key="3">
    <source>
        <dbReference type="SAM" id="MobiDB-lite"/>
    </source>
</evidence>
<evidence type="ECO:0000313" key="5">
    <source>
        <dbReference type="EMBL" id="MBC5694620.1"/>
    </source>
</evidence>
<dbReference type="InterPro" id="IPR003607">
    <property type="entry name" value="HD/PDEase_dom"/>
</dbReference>
<keyword evidence="6" id="KW-1185">Reference proteome</keyword>
<dbReference type="Pfam" id="PF13286">
    <property type="entry name" value="HD_assoc"/>
    <property type="match status" value="1"/>
</dbReference>
<dbReference type="Pfam" id="PF01966">
    <property type="entry name" value="HD"/>
    <property type="match status" value="1"/>
</dbReference>
<dbReference type="InterPro" id="IPR006261">
    <property type="entry name" value="dGTPase"/>
</dbReference>
<evidence type="ECO:0000256" key="1">
    <source>
        <dbReference type="ARBA" id="ARBA00022801"/>
    </source>
</evidence>
<comment type="caution">
    <text evidence="5">The sequence shown here is derived from an EMBL/GenBank/DDBJ whole genome shotgun (WGS) entry which is preliminary data.</text>
</comment>
<comment type="similarity">
    <text evidence="2">Belongs to the dGTPase family. Type 2 subfamily.</text>
</comment>